<dbReference type="AlphaFoldDB" id="A0A5C4T4T3"/>
<dbReference type="SUPFAM" id="SSF51735">
    <property type="entry name" value="NAD(P)-binding Rossmann-fold domains"/>
    <property type="match status" value="1"/>
</dbReference>
<evidence type="ECO:0000313" key="1">
    <source>
        <dbReference type="EMBL" id="TNJ64062.1"/>
    </source>
</evidence>
<comment type="caution">
    <text evidence="1">The sequence shown here is derived from an EMBL/GenBank/DDBJ whole genome shotgun (WGS) entry which is preliminary data.</text>
</comment>
<keyword evidence="2" id="KW-1185">Reference proteome</keyword>
<dbReference type="RefSeq" id="WP_139604466.1">
    <property type="nucleotide sequence ID" value="NZ_VDCQ01000034.1"/>
</dbReference>
<name>A0A5C4T4T3_9BACL</name>
<dbReference type="Pfam" id="PF13561">
    <property type="entry name" value="adh_short_C2"/>
    <property type="match status" value="1"/>
</dbReference>
<protein>
    <submittedName>
        <fullName evidence="1">SDR family oxidoreductase</fullName>
    </submittedName>
</protein>
<dbReference type="InterPro" id="IPR002347">
    <property type="entry name" value="SDR_fam"/>
</dbReference>
<dbReference type="OrthoDB" id="9803333at2"/>
<proteinExistence type="predicted"/>
<dbReference type="Gene3D" id="3.40.50.720">
    <property type="entry name" value="NAD(P)-binding Rossmann-like Domain"/>
    <property type="match status" value="1"/>
</dbReference>
<evidence type="ECO:0000313" key="2">
    <source>
        <dbReference type="Proteomes" id="UP000307943"/>
    </source>
</evidence>
<reference evidence="1 2" key="1">
    <citation type="submission" date="2019-05" db="EMBL/GenBank/DDBJ databases">
        <title>We sequenced the genome of Paenibacillus hemerocallicola KCTC 33185 for further insight into its adaptation and study the phylogeny of Paenibacillus.</title>
        <authorList>
            <person name="Narsing Rao M.P."/>
        </authorList>
    </citation>
    <scope>NUCLEOTIDE SEQUENCE [LARGE SCALE GENOMIC DNA]</scope>
    <source>
        <strain evidence="1 2">KCTC 33185</strain>
    </source>
</reference>
<dbReference type="EMBL" id="VDCQ01000034">
    <property type="protein sequence ID" value="TNJ64062.1"/>
    <property type="molecule type" value="Genomic_DNA"/>
</dbReference>
<organism evidence="1 2">
    <name type="scientific">Paenibacillus hemerocallicola</name>
    <dbReference type="NCBI Taxonomy" id="1172614"/>
    <lineage>
        <taxon>Bacteria</taxon>
        <taxon>Bacillati</taxon>
        <taxon>Bacillota</taxon>
        <taxon>Bacilli</taxon>
        <taxon>Bacillales</taxon>
        <taxon>Paenibacillaceae</taxon>
        <taxon>Paenibacillus</taxon>
    </lineage>
</organism>
<dbReference type="InterPro" id="IPR036291">
    <property type="entry name" value="NAD(P)-bd_dom_sf"/>
</dbReference>
<sequence>MSEEEKQMISGFTPLRRVAEPDDIAGVISFLASDDSRFITGSYTPVTGGL</sequence>
<accession>A0A5C4T4T3</accession>
<dbReference type="Proteomes" id="UP000307943">
    <property type="component" value="Unassembled WGS sequence"/>
</dbReference>
<gene>
    <name evidence="1" type="ORF">FE784_22445</name>
</gene>